<organism evidence="2 3">
    <name type="scientific">Sulfurimonas crateris</name>
    <dbReference type="NCBI Taxonomy" id="2574727"/>
    <lineage>
        <taxon>Bacteria</taxon>
        <taxon>Pseudomonadati</taxon>
        <taxon>Campylobacterota</taxon>
        <taxon>Epsilonproteobacteria</taxon>
        <taxon>Campylobacterales</taxon>
        <taxon>Sulfurimonadaceae</taxon>
        <taxon>Sulfurimonas</taxon>
    </lineage>
</organism>
<protein>
    <recommendedName>
        <fullName evidence="4">Outer membrane lipoprotein-sorting protein</fullName>
    </recommendedName>
</protein>
<proteinExistence type="predicted"/>
<gene>
    <name evidence="2" type="ORF">FCU45_04410</name>
</gene>
<keyword evidence="1" id="KW-0732">Signal</keyword>
<dbReference type="Proteomes" id="UP000309561">
    <property type="component" value="Unassembled WGS sequence"/>
</dbReference>
<keyword evidence="3" id="KW-1185">Reference proteome</keyword>
<evidence type="ECO:0000256" key="1">
    <source>
        <dbReference type="SAM" id="SignalP"/>
    </source>
</evidence>
<name>A0A4U2Z6N5_9BACT</name>
<comment type="caution">
    <text evidence="2">The sequence shown here is derived from an EMBL/GenBank/DDBJ whole genome shotgun (WGS) entry which is preliminary data.</text>
</comment>
<reference evidence="2 3" key="1">
    <citation type="submission" date="2019-04" db="EMBL/GenBank/DDBJ databases">
        <title>Sulfurimonas crateris sp. nov. a facultative anaerobic sulfur-oxidizing chemolithautotrophic bacterium isolated from a terrestrial mud vulcano.</title>
        <authorList>
            <person name="Ratnikova N.M."/>
            <person name="Slobodkin A.I."/>
            <person name="Merkel A.Y."/>
            <person name="Novikov A."/>
            <person name="Bonch-Osmolovskaya E.A."/>
            <person name="Slobodkina G.B."/>
        </authorList>
    </citation>
    <scope>NUCLEOTIDE SEQUENCE [LARGE SCALE GENOMIC DNA]</scope>
    <source>
        <strain evidence="2 3">SN118</strain>
    </source>
</reference>
<feature type="signal peptide" evidence="1">
    <location>
        <begin position="1"/>
        <end position="22"/>
    </location>
</feature>
<dbReference type="EMBL" id="SZPX01000003">
    <property type="protein sequence ID" value="TKI69859.1"/>
    <property type="molecule type" value="Genomic_DNA"/>
</dbReference>
<accession>A0A4U2Z6N5</accession>
<feature type="chain" id="PRO_5020813596" description="Outer membrane lipoprotein-sorting protein" evidence="1">
    <location>
        <begin position="23"/>
        <end position="222"/>
    </location>
</feature>
<evidence type="ECO:0000313" key="2">
    <source>
        <dbReference type="EMBL" id="TKI69859.1"/>
    </source>
</evidence>
<evidence type="ECO:0000313" key="3">
    <source>
        <dbReference type="Proteomes" id="UP000309561"/>
    </source>
</evidence>
<dbReference type="AlphaFoldDB" id="A0A4U2Z6N5"/>
<sequence length="222" mass="24862">MINPIKSALATLLLLTSLSAKESVSDEILNKMIDVYGGEKNIIKMNSYEQVWLIEAKAGSSNGSDHRRVSLPSSLSTELTYPDKKETRTLINGYGVKEFGDKKVVAKGPMLDAMKLQLMRLYNPLVLKNRAENIELGSDDANYILTLKEGELETKYFVSKREYLIEKVVGKLSFGAKSMEFVTLYKDYEKQEGVMMPTTEVKYAGEVNTAVMKLQALKAINN</sequence>
<evidence type="ECO:0008006" key="4">
    <source>
        <dbReference type="Google" id="ProtNLM"/>
    </source>
</evidence>
<dbReference type="RefSeq" id="WP_137012688.1">
    <property type="nucleotide sequence ID" value="NZ_SZPX01000003.1"/>
</dbReference>